<sequence length="59" mass="6592">MDVNFIDENHHQHEAGSKWSPLFEDGPGPINVTARIGSTVELNCKIQLLYDKTVCKSHA</sequence>
<evidence type="ECO:0000313" key="3">
    <source>
        <dbReference type="Proteomes" id="UP000478052"/>
    </source>
</evidence>
<feature type="compositionally biased region" description="Basic and acidic residues" evidence="1">
    <location>
        <begin position="7"/>
        <end position="16"/>
    </location>
</feature>
<dbReference type="Proteomes" id="UP000478052">
    <property type="component" value="Unassembled WGS sequence"/>
</dbReference>
<dbReference type="OrthoDB" id="6354602at2759"/>
<evidence type="ECO:0000313" key="2">
    <source>
        <dbReference type="EMBL" id="KAF0763998.1"/>
    </source>
</evidence>
<feature type="region of interest" description="Disordered" evidence="1">
    <location>
        <begin position="1"/>
        <end position="22"/>
    </location>
</feature>
<dbReference type="AlphaFoldDB" id="A0A6G0Z0J3"/>
<evidence type="ECO:0000256" key="1">
    <source>
        <dbReference type="SAM" id="MobiDB-lite"/>
    </source>
</evidence>
<gene>
    <name evidence="2" type="ORF">FWK35_00036881</name>
</gene>
<comment type="caution">
    <text evidence="2">The sequence shown here is derived from an EMBL/GenBank/DDBJ whole genome shotgun (WGS) entry which is preliminary data.</text>
</comment>
<proteinExistence type="predicted"/>
<accession>A0A6G0Z0J3</accession>
<organism evidence="2 3">
    <name type="scientific">Aphis craccivora</name>
    <name type="common">Cowpea aphid</name>
    <dbReference type="NCBI Taxonomy" id="307492"/>
    <lineage>
        <taxon>Eukaryota</taxon>
        <taxon>Metazoa</taxon>
        <taxon>Ecdysozoa</taxon>
        <taxon>Arthropoda</taxon>
        <taxon>Hexapoda</taxon>
        <taxon>Insecta</taxon>
        <taxon>Pterygota</taxon>
        <taxon>Neoptera</taxon>
        <taxon>Paraneoptera</taxon>
        <taxon>Hemiptera</taxon>
        <taxon>Sternorrhyncha</taxon>
        <taxon>Aphidomorpha</taxon>
        <taxon>Aphidoidea</taxon>
        <taxon>Aphididae</taxon>
        <taxon>Aphidini</taxon>
        <taxon>Aphis</taxon>
        <taxon>Aphis</taxon>
    </lineage>
</organism>
<reference evidence="2 3" key="1">
    <citation type="submission" date="2019-08" db="EMBL/GenBank/DDBJ databases">
        <title>Whole genome of Aphis craccivora.</title>
        <authorList>
            <person name="Voronova N.V."/>
            <person name="Shulinski R.S."/>
            <person name="Bandarenka Y.V."/>
            <person name="Zhorov D.G."/>
            <person name="Warner D."/>
        </authorList>
    </citation>
    <scope>NUCLEOTIDE SEQUENCE [LARGE SCALE GENOMIC DNA]</scope>
    <source>
        <strain evidence="2">180601</strain>
        <tissue evidence="2">Whole Body</tissue>
    </source>
</reference>
<protein>
    <submittedName>
        <fullName evidence="2">Cell adhesion molecule 3-like</fullName>
    </submittedName>
</protein>
<keyword evidence="3" id="KW-1185">Reference proteome</keyword>
<dbReference type="EMBL" id="VUJU01001747">
    <property type="protein sequence ID" value="KAF0763998.1"/>
    <property type="molecule type" value="Genomic_DNA"/>
</dbReference>
<name>A0A6G0Z0J3_APHCR</name>